<dbReference type="PROSITE" id="PS50853">
    <property type="entry name" value="FN3"/>
    <property type="match status" value="1"/>
</dbReference>
<accession>A0A8T3CPY2</accession>
<dbReference type="GO" id="GO:0009897">
    <property type="term" value="C:external side of plasma membrane"/>
    <property type="evidence" value="ECO:0007669"/>
    <property type="project" value="TreeGrafter"/>
</dbReference>
<dbReference type="SUPFAM" id="SSF49265">
    <property type="entry name" value="Fibronectin type III"/>
    <property type="match status" value="1"/>
</dbReference>
<sequence length="506" mass="56782">MFLRFSFILAEGTAYKPRKDHVNMKLLFACLWASFNYVLFPLACEKKVAGLNIGVTCVTDYWLRVSCELNTTADPLNKSTHYWLEFIGEVDVFDGTSVNFECHLRNIGDYYKCSVDAKLKYQKSFISADYFEVNLRNEHETSCMSMNYTFRPVKNIKLNTPSNLTILRNTSGYLFTWISNYESHPYIKNLKYKLVYHKSGFAHQPMKLHLKEQTLFINDTFLAPNTEYTAKVCSSVLSQERWSEYSDPVHWRTVQNEVMDSDIFQLLWNIVLPVCAVSAILLCLLITPTARLKLKAWTAIPTPAPYFQPLFSDYKGNFQDWLVSHGNHGDVLKTEELLKIDSLTEAKPLKEAERYSSESECHSTQCQSPCISPGEEDRCMGGPVDAPAPAAVGQSDMPVSLPLLKASFAKIFGSQSLDPADTIEGDSGCEDPTPSLDSCWPQGTLNIEPEAVCFSEDYCTLSDSHNGLIPTVVFRPAACSKENDVPPSDSSHNSLGSNLDVDGVES</sequence>
<keyword evidence="2 9" id="KW-0812">Transmembrane</keyword>
<keyword evidence="4 9" id="KW-1133">Transmembrane helix</keyword>
<keyword evidence="5 9" id="KW-0472">Membrane</keyword>
<feature type="region of interest" description="Disordered" evidence="8">
    <location>
        <begin position="480"/>
        <end position="506"/>
    </location>
</feature>
<dbReference type="InterPro" id="IPR003961">
    <property type="entry name" value="FN3_dom"/>
</dbReference>
<dbReference type="InterPro" id="IPR036116">
    <property type="entry name" value="FN3_sf"/>
</dbReference>
<evidence type="ECO:0000313" key="12">
    <source>
        <dbReference type="Proteomes" id="UP000829720"/>
    </source>
</evidence>
<evidence type="ECO:0000256" key="9">
    <source>
        <dbReference type="SAM" id="Phobius"/>
    </source>
</evidence>
<keyword evidence="7" id="KW-0325">Glycoprotein</keyword>
<evidence type="ECO:0000259" key="10">
    <source>
        <dbReference type="PROSITE" id="PS50853"/>
    </source>
</evidence>
<dbReference type="PANTHER" id="PTHR23037:SF7">
    <property type="entry name" value="INTERLEUKIN-21 RECEPTOR"/>
    <property type="match status" value="1"/>
</dbReference>
<evidence type="ECO:0000256" key="7">
    <source>
        <dbReference type="ARBA" id="ARBA00023180"/>
    </source>
</evidence>
<comment type="caution">
    <text evidence="11">The sequence shown here is derived from an EMBL/GenBank/DDBJ whole genome shotgun (WGS) entry which is preliminary data.</text>
</comment>
<feature type="domain" description="Fibronectin type-III" evidence="10">
    <location>
        <begin position="160"/>
        <end position="256"/>
    </location>
</feature>
<evidence type="ECO:0000313" key="11">
    <source>
        <dbReference type="EMBL" id="KAI1884775.1"/>
    </source>
</evidence>
<feature type="transmembrane region" description="Helical" evidence="9">
    <location>
        <begin position="266"/>
        <end position="287"/>
    </location>
</feature>
<dbReference type="EMBL" id="JAERUA010000022">
    <property type="protein sequence ID" value="KAI1884775.1"/>
    <property type="molecule type" value="Genomic_DNA"/>
</dbReference>
<feature type="compositionally biased region" description="Polar residues" evidence="8">
    <location>
        <begin position="488"/>
        <end position="497"/>
    </location>
</feature>
<evidence type="ECO:0000256" key="5">
    <source>
        <dbReference type="ARBA" id="ARBA00023136"/>
    </source>
</evidence>
<evidence type="ECO:0000256" key="2">
    <source>
        <dbReference type="ARBA" id="ARBA00022692"/>
    </source>
</evidence>
<dbReference type="PANTHER" id="PTHR23037">
    <property type="entry name" value="CYTOKINE RECEPTOR"/>
    <property type="match status" value="1"/>
</dbReference>
<evidence type="ECO:0000256" key="3">
    <source>
        <dbReference type="ARBA" id="ARBA00022729"/>
    </source>
</evidence>
<keyword evidence="3" id="KW-0732">Signal</keyword>
<dbReference type="Proteomes" id="UP000829720">
    <property type="component" value="Unassembled WGS sequence"/>
</dbReference>
<evidence type="ECO:0000256" key="6">
    <source>
        <dbReference type="ARBA" id="ARBA00023170"/>
    </source>
</evidence>
<name>A0A8T3CPY2_9TELE</name>
<organism evidence="11 12">
    <name type="scientific">Albula goreensis</name>
    <dbReference type="NCBI Taxonomy" id="1534307"/>
    <lineage>
        <taxon>Eukaryota</taxon>
        <taxon>Metazoa</taxon>
        <taxon>Chordata</taxon>
        <taxon>Craniata</taxon>
        <taxon>Vertebrata</taxon>
        <taxon>Euteleostomi</taxon>
        <taxon>Actinopterygii</taxon>
        <taxon>Neopterygii</taxon>
        <taxon>Teleostei</taxon>
        <taxon>Albuliformes</taxon>
        <taxon>Albulidae</taxon>
        <taxon>Albula</taxon>
    </lineage>
</organism>
<proteinExistence type="predicted"/>
<evidence type="ECO:0000256" key="1">
    <source>
        <dbReference type="ARBA" id="ARBA00004479"/>
    </source>
</evidence>
<dbReference type="InterPro" id="IPR013783">
    <property type="entry name" value="Ig-like_fold"/>
</dbReference>
<comment type="subcellular location">
    <subcellularLocation>
        <location evidence="1">Membrane</location>
        <topology evidence="1">Single-pass type I membrane protein</topology>
    </subcellularLocation>
</comment>
<keyword evidence="12" id="KW-1185">Reference proteome</keyword>
<dbReference type="Gene3D" id="2.60.40.10">
    <property type="entry name" value="Immunoglobulins"/>
    <property type="match status" value="1"/>
</dbReference>
<gene>
    <name evidence="11" type="ORF">AGOR_G00229980</name>
</gene>
<evidence type="ECO:0000256" key="8">
    <source>
        <dbReference type="SAM" id="MobiDB-lite"/>
    </source>
</evidence>
<evidence type="ECO:0000256" key="4">
    <source>
        <dbReference type="ARBA" id="ARBA00022989"/>
    </source>
</evidence>
<dbReference type="OrthoDB" id="8897483at2759"/>
<reference evidence="11" key="1">
    <citation type="submission" date="2021-01" db="EMBL/GenBank/DDBJ databases">
        <authorList>
            <person name="Zahm M."/>
            <person name="Roques C."/>
            <person name="Cabau C."/>
            <person name="Klopp C."/>
            <person name="Donnadieu C."/>
            <person name="Jouanno E."/>
            <person name="Lampietro C."/>
            <person name="Louis A."/>
            <person name="Herpin A."/>
            <person name="Echchiki A."/>
            <person name="Berthelot C."/>
            <person name="Parey E."/>
            <person name="Roest-Crollius H."/>
            <person name="Braasch I."/>
            <person name="Postlethwait J."/>
            <person name="Bobe J."/>
            <person name="Montfort J."/>
            <person name="Bouchez O."/>
            <person name="Begum T."/>
            <person name="Mejri S."/>
            <person name="Adams A."/>
            <person name="Chen W.-J."/>
            <person name="Guiguen Y."/>
        </authorList>
    </citation>
    <scope>NUCLEOTIDE SEQUENCE</scope>
    <source>
        <tissue evidence="11">Blood</tissue>
    </source>
</reference>
<dbReference type="AlphaFoldDB" id="A0A8T3CPY2"/>
<keyword evidence="6" id="KW-0675">Receptor</keyword>
<dbReference type="GO" id="GO:0004896">
    <property type="term" value="F:cytokine receptor activity"/>
    <property type="evidence" value="ECO:0007669"/>
    <property type="project" value="TreeGrafter"/>
</dbReference>
<protein>
    <recommendedName>
        <fullName evidence="10">Fibronectin type-III domain-containing protein</fullName>
    </recommendedName>
</protein>